<gene>
    <name evidence="1" type="ORF">HPB49_015784</name>
</gene>
<accession>A0ACB8DQ42</accession>
<proteinExistence type="predicted"/>
<reference evidence="1" key="1">
    <citation type="submission" date="2020-05" db="EMBL/GenBank/DDBJ databases">
        <title>Large-scale comparative analyses of tick genomes elucidate their genetic diversity and vector capacities.</title>
        <authorList>
            <person name="Jia N."/>
            <person name="Wang J."/>
            <person name="Shi W."/>
            <person name="Du L."/>
            <person name="Sun Y."/>
            <person name="Zhan W."/>
            <person name="Jiang J."/>
            <person name="Wang Q."/>
            <person name="Zhang B."/>
            <person name="Ji P."/>
            <person name="Sakyi L.B."/>
            <person name="Cui X."/>
            <person name="Yuan T."/>
            <person name="Jiang B."/>
            <person name="Yang W."/>
            <person name="Lam T.T.-Y."/>
            <person name="Chang Q."/>
            <person name="Ding S."/>
            <person name="Wang X."/>
            <person name="Zhu J."/>
            <person name="Ruan X."/>
            <person name="Zhao L."/>
            <person name="Wei J."/>
            <person name="Que T."/>
            <person name="Du C."/>
            <person name="Cheng J."/>
            <person name="Dai P."/>
            <person name="Han X."/>
            <person name="Huang E."/>
            <person name="Gao Y."/>
            <person name="Liu J."/>
            <person name="Shao H."/>
            <person name="Ye R."/>
            <person name="Li L."/>
            <person name="Wei W."/>
            <person name="Wang X."/>
            <person name="Wang C."/>
            <person name="Yang T."/>
            <person name="Huo Q."/>
            <person name="Li W."/>
            <person name="Guo W."/>
            <person name="Chen H."/>
            <person name="Zhou L."/>
            <person name="Ni X."/>
            <person name="Tian J."/>
            <person name="Zhou Y."/>
            <person name="Sheng Y."/>
            <person name="Liu T."/>
            <person name="Pan Y."/>
            <person name="Xia L."/>
            <person name="Li J."/>
            <person name="Zhao F."/>
            <person name="Cao W."/>
        </authorList>
    </citation>
    <scope>NUCLEOTIDE SEQUENCE</scope>
    <source>
        <strain evidence="1">Dsil-2018</strain>
    </source>
</reference>
<dbReference type="EMBL" id="CM023479">
    <property type="protein sequence ID" value="KAH7974476.1"/>
    <property type="molecule type" value="Genomic_DNA"/>
</dbReference>
<name>A0ACB8DQ42_DERSI</name>
<sequence>MEFAFDDDVFDSPRIRCSEPGTSYNAKICESEWFLTATTDDHEEKMMLEKYKGDYYYARNDFRNALEVYERCLDLAPKSATSVKRDCVEGMSRCCLKLGRNDEALKYADTLETLATNSDHRVAVWMLQSEIYNQTKNATVRPPERRPHLFAFQRRVQPSAGAYWSDLGRLIFGTSFRYAAYASLKLGVTLVEQLVSSLELPEDFTTQALNEFEKDSDTVNGAESDEEAESLLLLGMKAADVRSMFEERWLSWILQYKPDSKSPNEQ</sequence>
<protein>
    <submittedName>
        <fullName evidence="1">Uncharacterized protein</fullName>
    </submittedName>
</protein>
<keyword evidence="2" id="KW-1185">Reference proteome</keyword>
<evidence type="ECO:0000313" key="1">
    <source>
        <dbReference type="EMBL" id="KAH7974476.1"/>
    </source>
</evidence>
<dbReference type="Proteomes" id="UP000821865">
    <property type="component" value="Chromosome 10"/>
</dbReference>
<organism evidence="1 2">
    <name type="scientific">Dermacentor silvarum</name>
    <name type="common">Tick</name>
    <dbReference type="NCBI Taxonomy" id="543639"/>
    <lineage>
        <taxon>Eukaryota</taxon>
        <taxon>Metazoa</taxon>
        <taxon>Ecdysozoa</taxon>
        <taxon>Arthropoda</taxon>
        <taxon>Chelicerata</taxon>
        <taxon>Arachnida</taxon>
        <taxon>Acari</taxon>
        <taxon>Parasitiformes</taxon>
        <taxon>Ixodida</taxon>
        <taxon>Ixodoidea</taxon>
        <taxon>Ixodidae</taxon>
        <taxon>Rhipicephalinae</taxon>
        <taxon>Dermacentor</taxon>
    </lineage>
</organism>
<comment type="caution">
    <text evidence="1">The sequence shown here is derived from an EMBL/GenBank/DDBJ whole genome shotgun (WGS) entry which is preliminary data.</text>
</comment>
<evidence type="ECO:0000313" key="2">
    <source>
        <dbReference type="Proteomes" id="UP000821865"/>
    </source>
</evidence>